<dbReference type="RefSeq" id="WP_153525557.1">
    <property type="nucleotide sequence ID" value="NZ_JBEPDZ010000015.1"/>
</dbReference>
<accession>A0A646KQG0</accession>
<name>A0A646KQG0_STRJU</name>
<sequence>MLMRRENGRRERLKSAQGNWDHLLDDLPPAPYWTNLLYKAGDTDLGVVRASSVVSGEGHAELSARLNCGDEALSDAEYCTWIVESLRETVNALNPSFGRVEYRDFDLITQVDRQLNRHHDDSIHQAREFLRGYAWVTICPRELVARLGGAQRLEETEAFHCVLPLDGGAVLLQASETPMDFGRTERRRIFPVLAPVLPPGAAQPPPAHPPNLKAALGDALSRLNYR</sequence>
<reference evidence="1 2" key="1">
    <citation type="submission" date="2019-05" db="EMBL/GenBank/DDBJ databases">
        <title>Comparative genomics and metabolomics analyses of clavulanic acid producing Streptomyces species provides insight into specialized metabolism and evolution of beta-lactam biosynthetic gene clusters.</title>
        <authorList>
            <person name="Moore M.A."/>
            <person name="Cruz-Morales P."/>
            <person name="Barona Gomez F."/>
            <person name="Kapil T."/>
        </authorList>
    </citation>
    <scope>NUCLEOTIDE SEQUENCE [LARGE SCALE GENOMIC DNA]</scope>
    <source>
        <strain evidence="1 2">NRRL 5741</strain>
    </source>
</reference>
<dbReference type="Pfam" id="PF11876">
    <property type="entry name" value="TsiV"/>
    <property type="match status" value="1"/>
</dbReference>
<dbReference type="OrthoDB" id="3811887at2"/>
<evidence type="ECO:0000313" key="1">
    <source>
        <dbReference type="EMBL" id="MQT04121.1"/>
    </source>
</evidence>
<proteinExistence type="predicted"/>
<evidence type="ECO:0000313" key="2">
    <source>
        <dbReference type="Proteomes" id="UP000419138"/>
    </source>
</evidence>
<comment type="caution">
    <text evidence="1">The sequence shown here is derived from an EMBL/GenBank/DDBJ whole genome shotgun (WGS) entry which is preliminary data.</text>
</comment>
<organism evidence="1 2">
    <name type="scientific">Streptomyces jumonjinensis</name>
    <dbReference type="NCBI Taxonomy" id="1945"/>
    <lineage>
        <taxon>Bacteria</taxon>
        <taxon>Bacillati</taxon>
        <taxon>Actinomycetota</taxon>
        <taxon>Actinomycetes</taxon>
        <taxon>Kitasatosporales</taxon>
        <taxon>Streptomycetaceae</taxon>
        <taxon>Streptomyces</taxon>
    </lineage>
</organism>
<dbReference type="EMBL" id="VCLA01000184">
    <property type="protein sequence ID" value="MQT04121.1"/>
    <property type="molecule type" value="Genomic_DNA"/>
</dbReference>
<protein>
    <submittedName>
        <fullName evidence="1">DUF3396 domain-containing protein</fullName>
    </submittedName>
</protein>
<gene>
    <name evidence="1" type="ORF">FF041_29315</name>
</gene>
<keyword evidence="2" id="KW-1185">Reference proteome</keyword>
<dbReference type="Proteomes" id="UP000419138">
    <property type="component" value="Unassembled WGS sequence"/>
</dbReference>
<dbReference type="AlphaFoldDB" id="A0A646KQG0"/>
<dbReference type="InterPro" id="IPR021815">
    <property type="entry name" value="TsiV"/>
</dbReference>